<evidence type="ECO:0000313" key="2">
    <source>
        <dbReference type="EMBL" id="HIZ25213.1"/>
    </source>
</evidence>
<reference evidence="2" key="1">
    <citation type="journal article" date="2021" name="PeerJ">
        <title>Extensive microbial diversity within the chicken gut microbiome revealed by metagenomics and culture.</title>
        <authorList>
            <person name="Gilroy R."/>
            <person name="Ravi A."/>
            <person name="Getino M."/>
            <person name="Pursley I."/>
            <person name="Horton D.L."/>
            <person name="Alikhan N.F."/>
            <person name="Baker D."/>
            <person name="Gharbi K."/>
            <person name="Hall N."/>
            <person name="Watson M."/>
            <person name="Adriaenssens E.M."/>
            <person name="Foster-Nyarko E."/>
            <person name="Jarju S."/>
            <person name="Secka A."/>
            <person name="Antonio M."/>
            <person name="Oren A."/>
            <person name="Chaudhuri R.R."/>
            <person name="La Ragione R."/>
            <person name="Hildebrand F."/>
            <person name="Pallen M.J."/>
        </authorList>
    </citation>
    <scope>NUCLEOTIDE SEQUENCE</scope>
    <source>
        <strain evidence="2">CHK33-5263</strain>
    </source>
</reference>
<feature type="chain" id="PRO_5038560369" description="Lipoprotein" evidence="1">
    <location>
        <begin position="22"/>
        <end position="343"/>
    </location>
</feature>
<dbReference type="Proteomes" id="UP000824044">
    <property type="component" value="Unassembled WGS sequence"/>
</dbReference>
<feature type="signal peptide" evidence="1">
    <location>
        <begin position="1"/>
        <end position="21"/>
    </location>
</feature>
<gene>
    <name evidence="2" type="ORF">H9812_07105</name>
</gene>
<sequence>MKKFIAICSAVLAGTALLAFAGCDTGSEQGNLISGGLGGEGTQVEAGARDAYGVGAVTTAELLSALAPAAEAAPLSQVTEGGTAAQPTQEELESFNEYFVTLNTFLGGEGFTTTVVENPDADYAFDYKLTVEGTQLDGTVISQVMYYSEESVAVRPDDDDNERVEAYRLTGVVILDGVSYEMGGYRSVETEEERDETEVSEELWIRASHPTETGTYVQMNLETGTEEEHGETETEREYVYSIYRGGSLVERASVDFETEYENGRTETEYELGILRNGERTTYEVERAERANGTVTIGVNYRLASGERGSFVITQTADGLSYAFDDGGRIDFDDDRDDWDDWDD</sequence>
<comment type="caution">
    <text evidence="2">The sequence shown here is derived from an EMBL/GenBank/DDBJ whole genome shotgun (WGS) entry which is preliminary data.</text>
</comment>
<dbReference type="EMBL" id="DXBS01000131">
    <property type="protein sequence ID" value="HIZ25213.1"/>
    <property type="molecule type" value="Genomic_DNA"/>
</dbReference>
<dbReference type="PROSITE" id="PS51257">
    <property type="entry name" value="PROKAR_LIPOPROTEIN"/>
    <property type="match status" value="1"/>
</dbReference>
<protein>
    <recommendedName>
        <fullName evidence="4">Lipoprotein</fullName>
    </recommendedName>
</protein>
<organism evidence="2 3">
    <name type="scientific">Candidatus Gallimonas intestinigallinarum</name>
    <dbReference type="NCBI Taxonomy" id="2838604"/>
    <lineage>
        <taxon>Bacteria</taxon>
        <taxon>Bacillati</taxon>
        <taxon>Bacillota</taxon>
        <taxon>Clostridia</taxon>
        <taxon>Candidatus Gallimonas</taxon>
    </lineage>
</organism>
<evidence type="ECO:0000256" key="1">
    <source>
        <dbReference type="SAM" id="SignalP"/>
    </source>
</evidence>
<reference evidence="2" key="2">
    <citation type="submission" date="2021-04" db="EMBL/GenBank/DDBJ databases">
        <authorList>
            <person name="Gilroy R."/>
        </authorList>
    </citation>
    <scope>NUCLEOTIDE SEQUENCE</scope>
    <source>
        <strain evidence="2">CHK33-5263</strain>
    </source>
</reference>
<dbReference type="AlphaFoldDB" id="A0A9D2IVP6"/>
<proteinExistence type="predicted"/>
<accession>A0A9D2IVP6</accession>
<evidence type="ECO:0000313" key="3">
    <source>
        <dbReference type="Proteomes" id="UP000824044"/>
    </source>
</evidence>
<evidence type="ECO:0008006" key="4">
    <source>
        <dbReference type="Google" id="ProtNLM"/>
    </source>
</evidence>
<keyword evidence="1" id="KW-0732">Signal</keyword>
<name>A0A9D2IVP6_9FIRM</name>